<dbReference type="Pfam" id="PF00857">
    <property type="entry name" value="Isochorismatase"/>
    <property type="match status" value="1"/>
</dbReference>
<comment type="caution">
    <text evidence="2">The sequence shown here is derived from an EMBL/GenBank/DDBJ whole genome shotgun (WGS) entry which is preliminary data.</text>
</comment>
<dbReference type="EMBL" id="SUMG01000001">
    <property type="protein sequence ID" value="NBG86952.1"/>
    <property type="molecule type" value="Genomic_DNA"/>
</dbReference>
<dbReference type="RefSeq" id="WP_160718260.1">
    <property type="nucleotide sequence ID" value="NZ_SUMG01000001.1"/>
</dbReference>
<name>A0AA44BCG6_9CLOT</name>
<evidence type="ECO:0000259" key="1">
    <source>
        <dbReference type="Pfam" id="PF00857"/>
    </source>
</evidence>
<organism evidence="2 3">
    <name type="scientific">Isachenkonia alkalipeptolytica</name>
    <dbReference type="NCBI Taxonomy" id="2565777"/>
    <lineage>
        <taxon>Bacteria</taxon>
        <taxon>Bacillati</taxon>
        <taxon>Bacillota</taxon>
        <taxon>Clostridia</taxon>
        <taxon>Eubacteriales</taxon>
        <taxon>Clostridiaceae</taxon>
        <taxon>Isachenkonia</taxon>
    </lineage>
</organism>
<dbReference type="InterPro" id="IPR036380">
    <property type="entry name" value="Isochorismatase-like_sf"/>
</dbReference>
<dbReference type="PANTHER" id="PTHR14119:SF3">
    <property type="entry name" value="ISOCHORISMATASE DOMAIN-CONTAINING PROTEIN 2"/>
    <property type="match status" value="1"/>
</dbReference>
<evidence type="ECO:0000313" key="2">
    <source>
        <dbReference type="EMBL" id="NBG86952.1"/>
    </source>
</evidence>
<reference evidence="2 3" key="1">
    <citation type="submission" date="2019-04" db="EMBL/GenBank/DDBJ databases">
        <title>Isachenkonia alkalipeptolytica gen. nov. sp. nov. a new anaerobic, alkiliphilic organothrophic bacterium capable to reduce synthesized ferrihydrite isolated from a soda lake.</title>
        <authorList>
            <person name="Toshchakov S.V."/>
            <person name="Zavarzina D.G."/>
            <person name="Zhilina T.N."/>
            <person name="Kostrikina N.A."/>
            <person name="Kublanov I.V."/>
        </authorList>
    </citation>
    <scope>NUCLEOTIDE SEQUENCE [LARGE SCALE GENOMIC DNA]</scope>
    <source>
        <strain evidence="2 3">Z-1701</strain>
    </source>
</reference>
<dbReference type="PANTHER" id="PTHR14119">
    <property type="entry name" value="HYDROLASE"/>
    <property type="match status" value="1"/>
</dbReference>
<dbReference type="AlphaFoldDB" id="A0AA44BCG6"/>
<dbReference type="InterPro" id="IPR050993">
    <property type="entry name" value="Isochorismatase_domain"/>
</dbReference>
<feature type="domain" description="Isochorismatase-like" evidence="1">
    <location>
        <begin position="12"/>
        <end position="159"/>
    </location>
</feature>
<dbReference type="SUPFAM" id="SSF52499">
    <property type="entry name" value="Isochorismatase-like hydrolases"/>
    <property type="match status" value="1"/>
</dbReference>
<dbReference type="Gene3D" id="3.40.50.850">
    <property type="entry name" value="Isochorismatase-like"/>
    <property type="match status" value="1"/>
</dbReference>
<proteinExistence type="predicted"/>
<sequence>MNKFTLNPKETSLLVIDFQEKLVPAMYRSEDTVKNAGILMEIAKALDLPTMVTEQYPKGIGHTVKPLSDLFGDLTPVEKMSFSACTTEVEGTLSKEPRQKILIAGIEAHVCVFQTVRTLLEKGYQVYVVSDAVSSRREENYYNGLSLMQEMGAVITNTETVLFDLLKESTHPKFKELSKLIR</sequence>
<accession>A0AA44BCG6</accession>
<dbReference type="Proteomes" id="UP000449710">
    <property type="component" value="Unassembled WGS sequence"/>
</dbReference>
<protein>
    <submittedName>
        <fullName evidence="2">Isochorismatase family protein</fullName>
    </submittedName>
</protein>
<keyword evidence="3" id="KW-1185">Reference proteome</keyword>
<evidence type="ECO:0000313" key="3">
    <source>
        <dbReference type="Proteomes" id="UP000449710"/>
    </source>
</evidence>
<dbReference type="InterPro" id="IPR000868">
    <property type="entry name" value="Isochorismatase-like_dom"/>
</dbReference>
<gene>
    <name evidence="2" type="ORF">ISALK_00420</name>
</gene>